<feature type="compositionally biased region" description="Basic and acidic residues" evidence="1">
    <location>
        <begin position="140"/>
        <end position="161"/>
    </location>
</feature>
<name>A0A9Q8PCY5_PASFU</name>
<feature type="region of interest" description="Disordered" evidence="1">
    <location>
        <begin position="441"/>
        <end position="465"/>
    </location>
</feature>
<protein>
    <submittedName>
        <fullName evidence="4">Nucleus export protein brr6</fullName>
    </submittedName>
</protein>
<dbReference type="GeneID" id="71990060"/>
<organism evidence="4 5">
    <name type="scientific">Passalora fulva</name>
    <name type="common">Tomato leaf mold</name>
    <name type="synonym">Cladosporium fulvum</name>
    <dbReference type="NCBI Taxonomy" id="5499"/>
    <lineage>
        <taxon>Eukaryota</taxon>
        <taxon>Fungi</taxon>
        <taxon>Dikarya</taxon>
        <taxon>Ascomycota</taxon>
        <taxon>Pezizomycotina</taxon>
        <taxon>Dothideomycetes</taxon>
        <taxon>Dothideomycetidae</taxon>
        <taxon>Mycosphaerellales</taxon>
        <taxon>Mycosphaerellaceae</taxon>
        <taxon>Fulvia</taxon>
    </lineage>
</organism>
<feature type="compositionally biased region" description="Polar residues" evidence="1">
    <location>
        <begin position="83"/>
        <end position="95"/>
    </location>
</feature>
<feature type="transmembrane region" description="Helical" evidence="2">
    <location>
        <begin position="374"/>
        <end position="396"/>
    </location>
</feature>
<reference evidence="4" key="2">
    <citation type="journal article" date="2022" name="Microb. Genom.">
        <title>A chromosome-scale genome assembly of the tomato pathogen Cladosporium fulvum reveals a compartmentalized genome architecture and the presence of a dispensable chromosome.</title>
        <authorList>
            <person name="Zaccaron A.Z."/>
            <person name="Chen L.H."/>
            <person name="Samaras A."/>
            <person name="Stergiopoulos I."/>
        </authorList>
    </citation>
    <scope>NUCLEOTIDE SEQUENCE</scope>
    <source>
        <strain evidence="4">Race5_Kim</strain>
    </source>
</reference>
<feature type="region of interest" description="Disordered" evidence="1">
    <location>
        <begin position="1"/>
        <end position="242"/>
    </location>
</feature>
<feature type="compositionally biased region" description="Basic and acidic residues" evidence="1">
    <location>
        <begin position="451"/>
        <end position="465"/>
    </location>
</feature>
<dbReference type="PANTHER" id="PTHR28136:SF1">
    <property type="entry name" value="NUCLEUS EXPORT PROTEIN BRL1"/>
    <property type="match status" value="1"/>
</dbReference>
<dbReference type="GO" id="GO:0031965">
    <property type="term" value="C:nuclear membrane"/>
    <property type="evidence" value="ECO:0007669"/>
    <property type="project" value="InterPro"/>
</dbReference>
<keyword evidence="2" id="KW-1133">Transmembrane helix</keyword>
<dbReference type="GO" id="GO:0006998">
    <property type="term" value="P:nuclear envelope organization"/>
    <property type="evidence" value="ECO:0007669"/>
    <property type="project" value="InterPro"/>
</dbReference>
<evidence type="ECO:0000256" key="1">
    <source>
        <dbReference type="SAM" id="MobiDB-lite"/>
    </source>
</evidence>
<dbReference type="InterPro" id="IPR018767">
    <property type="entry name" value="Brl1/Brr6_dom"/>
</dbReference>
<dbReference type="SMART" id="SM01042">
    <property type="entry name" value="Brr6_like_C_C"/>
    <property type="match status" value="1"/>
</dbReference>
<feature type="region of interest" description="Disordered" evidence="1">
    <location>
        <begin position="406"/>
        <end position="427"/>
    </location>
</feature>
<evidence type="ECO:0000256" key="2">
    <source>
        <dbReference type="SAM" id="Phobius"/>
    </source>
</evidence>
<keyword evidence="5" id="KW-1185">Reference proteome</keyword>
<dbReference type="RefSeq" id="XP_047764539.1">
    <property type="nucleotide sequence ID" value="XM_047909330.1"/>
</dbReference>
<proteinExistence type="predicted"/>
<dbReference type="GO" id="GO:0055088">
    <property type="term" value="P:lipid homeostasis"/>
    <property type="evidence" value="ECO:0007669"/>
    <property type="project" value="InterPro"/>
</dbReference>
<keyword evidence="2" id="KW-0812">Transmembrane</keyword>
<dbReference type="InterPro" id="IPR040202">
    <property type="entry name" value="Brl1/Brr6"/>
</dbReference>
<feature type="compositionally biased region" description="Basic and acidic residues" evidence="1">
    <location>
        <begin position="178"/>
        <end position="200"/>
    </location>
</feature>
<sequence length="465" mass="52022">MSRRGNEGVMDFEYQNKTGPLDARSPFAQLSQNAQRNHMMGTPGGRRAMDSPQKPMPSHQSSPNKPLPPRPAAFDDATWMTPRKSNNDVNDSSGGETPKSPEHTDNDNTPDTMGRSLRSNIMGKSKTTYDGVDLSTLAGAERERGSPTKEKSRPDAARRDSWLVGKIKKIYNSPGRGEIPRGDYSHAKEMRVKKPRDLARQRSKRRRHSVSESEEDTKLATRRSPRKASSQNKHDSQEPAVEKSSRISDFFTFIGQHPTVPAILSYYAQLAFNVFLLAGCAYVIYCFWAAVQGDVDKKSHEAMIDIMAEMAVCAKNYNDNNCDPAKRVPALDTVCENWKKCMNQDPSKVGRARVSAHTFAEIFNSFVEPISWKAMIFSALLVFMGFATTNLAFGFFRDKAAQHHYPPPSYYQQPPPPTPQRGFSGEQSYYGTPWHPMHGLEPAPSQGYGRIEGRGSPVERIDLRG</sequence>
<dbReference type="OMA" id="HPHIPRI"/>
<dbReference type="KEGG" id="ffu:CLAFUR5_10182"/>
<evidence type="ECO:0000313" key="4">
    <source>
        <dbReference type="EMBL" id="UJO20173.1"/>
    </source>
</evidence>
<feature type="domain" description="Brl1/Brr6" evidence="3">
    <location>
        <begin position="264"/>
        <end position="397"/>
    </location>
</feature>
<dbReference type="OrthoDB" id="5961at2759"/>
<keyword evidence="2" id="KW-0472">Membrane</keyword>
<feature type="compositionally biased region" description="Basic and acidic residues" evidence="1">
    <location>
        <begin position="232"/>
        <end position="242"/>
    </location>
</feature>
<dbReference type="EMBL" id="CP090169">
    <property type="protein sequence ID" value="UJO20173.1"/>
    <property type="molecule type" value="Genomic_DNA"/>
</dbReference>
<dbReference type="Pfam" id="PF10104">
    <property type="entry name" value="Brr6_like_C_C"/>
    <property type="match status" value="1"/>
</dbReference>
<accession>A0A9Q8PCY5</accession>
<feature type="compositionally biased region" description="Pro residues" evidence="1">
    <location>
        <begin position="406"/>
        <end position="419"/>
    </location>
</feature>
<feature type="transmembrane region" description="Helical" evidence="2">
    <location>
        <begin position="270"/>
        <end position="291"/>
    </location>
</feature>
<evidence type="ECO:0000259" key="3">
    <source>
        <dbReference type="SMART" id="SM01042"/>
    </source>
</evidence>
<evidence type="ECO:0000313" key="5">
    <source>
        <dbReference type="Proteomes" id="UP000756132"/>
    </source>
</evidence>
<reference evidence="4" key="1">
    <citation type="submission" date="2021-12" db="EMBL/GenBank/DDBJ databases">
        <authorList>
            <person name="Zaccaron A."/>
            <person name="Stergiopoulos I."/>
        </authorList>
    </citation>
    <scope>NUCLEOTIDE SEQUENCE</scope>
    <source>
        <strain evidence="4">Race5_Kim</strain>
    </source>
</reference>
<dbReference type="Proteomes" id="UP000756132">
    <property type="component" value="Chromosome 7"/>
</dbReference>
<dbReference type="PANTHER" id="PTHR28136">
    <property type="entry name" value="NUCLEUS EXPORT PROTEIN BRR6"/>
    <property type="match status" value="1"/>
</dbReference>
<gene>
    <name evidence="4" type="ORF">CLAFUR5_10182</name>
</gene>
<dbReference type="AlphaFoldDB" id="A0A9Q8PCY5"/>